<keyword evidence="2" id="KW-0808">Transferase</keyword>
<name>A0A6N2ME89_SALVM</name>
<proteinExistence type="inferred from homology"/>
<accession>A0A6N2ME89</accession>
<protein>
    <submittedName>
        <fullName evidence="3">Uncharacterized protein</fullName>
    </submittedName>
</protein>
<sequence>MPCQNSKVLVRYHPLAGRLMTSSEGKPIVDCSGEGALFIEAEANCKINDIGDIAKSDPATLGKLVYEIPGAQIILQIPPVVAQLTIFNCGGFFLGLRTNQCMKILFALDGRSRFEPPPIPDNFGNAIFLANSACKAGELMDNQLSYEQGWIRRLLKWLMTVMRSAIDRLFTSYLSTQQTSNHNLSGPVSQPEKEVMLLLSHGKERKNINVIFGTAAAAMKIFEEPMKIRAIKRFIQSWHRSDVFLKSIIEIDYAFFFLAKRCTLHGYDKQE</sequence>
<dbReference type="InterPro" id="IPR050317">
    <property type="entry name" value="Plant_Fungal_Acyltransferase"/>
</dbReference>
<dbReference type="PANTHER" id="PTHR31642">
    <property type="entry name" value="TRICHOTHECENE 3-O-ACETYLTRANSFERASE"/>
    <property type="match status" value="1"/>
</dbReference>
<dbReference type="InterPro" id="IPR023213">
    <property type="entry name" value="CAT-like_dom_sf"/>
</dbReference>
<reference evidence="3" key="1">
    <citation type="submission" date="2019-03" db="EMBL/GenBank/DDBJ databases">
        <authorList>
            <person name="Mank J."/>
            <person name="Almeida P."/>
        </authorList>
    </citation>
    <scope>NUCLEOTIDE SEQUENCE</scope>
    <source>
        <strain evidence="3">78183</strain>
    </source>
</reference>
<dbReference type="Pfam" id="PF02458">
    <property type="entry name" value="Transferase"/>
    <property type="match status" value="1"/>
</dbReference>
<dbReference type="GO" id="GO:0016747">
    <property type="term" value="F:acyltransferase activity, transferring groups other than amino-acyl groups"/>
    <property type="evidence" value="ECO:0007669"/>
    <property type="project" value="TreeGrafter"/>
</dbReference>
<evidence type="ECO:0000256" key="1">
    <source>
        <dbReference type="ARBA" id="ARBA00009861"/>
    </source>
</evidence>
<evidence type="ECO:0000313" key="3">
    <source>
        <dbReference type="EMBL" id="VFU52301.1"/>
    </source>
</evidence>
<organism evidence="3">
    <name type="scientific">Salix viminalis</name>
    <name type="common">Common osier</name>
    <name type="synonym">Basket willow</name>
    <dbReference type="NCBI Taxonomy" id="40686"/>
    <lineage>
        <taxon>Eukaryota</taxon>
        <taxon>Viridiplantae</taxon>
        <taxon>Streptophyta</taxon>
        <taxon>Embryophyta</taxon>
        <taxon>Tracheophyta</taxon>
        <taxon>Spermatophyta</taxon>
        <taxon>Magnoliopsida</taxon>
        <taxon>eudicotyledons</taxon>
        <taxon>Gunneridae</taxon>
        <taxon>Pentapetalae</taxon>
        <taxon>rosids</taxon>
        <taxon>fabids</taxon>
        <taxon>Malpighiales</taxon>
        <taxon>Salicaceae</taxon>
        <taxon>Saliceae</taxon>
        <taxon>Salix</taxon>
    </lineage>
</organism>
<gene>
    <name evidence="3" type="ORF">SVIM_LOCUS357649</name>
</gene>
<dbReference type="Gene3D" id="3.30.559.10">
    <property type="entry name" value="Chloramphenicol acetyltransferase-like domain"/>
    <property type="match status" value="1"/>
</dbReference>
<evidence type="ECO:0000256" key="2">
    <source>
        <dbReference type="ARBA" id="ARBA00022679"/>
    </source>
</evidence>
<dbReference type="PANTHER" id="PTHR31642:SF310">
    <property type="entry name" value="FATTY ALCOHOL:CAFFEOYL-COA ACYLTRANSFERASE"/>
    <property type="match status" value="1"/>
</dbReference>
<dbReference type="AlphaFoldDB" id="A0A6N2ME89"/>
<comment type="similarity">
    <text evidence="1">Belongs to the plant acyltransferase family.</text>
</comment>
<dbReference type="EMBL" id="CAADRP010001785">
    <property type="protein sequence ID" value="VFU52301.1"/>
    <property type="molecule type" value="Genomic_DNA"/>
</dbReference>